<keyword evidence="8" id="KW-1185">Reference proteome</keyword>
<dbReference type="InterPro" id="IPR036736">
    <property type="entry name" value="ACP-like_sf"/>
</dbReference>
<protein>
    <recommendedName>
        <fullName evidence="6">Large ribosomal subunit protein mL50</fullName>
    </recommendedName>
</protein>
<evidence type="ECO:0000256" key="2">
    <source>
        <dbReference type="ARBA" id="ARBA00008860"/>
    </source>
</evidence>
<dbReference type="Pfam" id="PF10501">
    <property type="entry name" value="Ribosomal_L50"/>
    <property type="match status" value="1"/>
</dbReference>
<dbReference type="GO" id="GO:0005762">
    <property type="term" value="C:mitochondrial large ribosomal subunit"/>
    <property type="evidence" value="ECO:0007669"/>
    <property type="project" value="EnsemblFungi"/>
</dbReference>
<evidence type="ECO:0000313" key="8">
    <source>
        <dbReference type="Proteomes" id="UP000005627"/>
    </source>
</evidence>
<name>G8ZLX9_TORDE</name>
<comment type="similarity">
    <text evidence="2">Belongs to the mitochondrion-specific ribosomal protein mL50 family.</text>
</comment>
<dbReference type="OrthoDB" id="3980895at2759"/>
<dbReference type="GO" id="GO:0003735">
    <property type="term" value="F:structural constituent of ribosome"/>
    <property type="evidence" value="ECO:0007669"/>
    <property type="project" value="EnsemblFungi"/>
</dbReference>
<sequence>MIRYTRIPRLNYLGAGSLLPSARQLHTTKVSSDFFSWFKSKKNQDQEPTVPTKGTQELISDIEAGKTSKISNKQKLELIPENFIGEEEGELAEKARAKQIKGVPFNRWLSAKKVANEAQLDALLIESYNNAWNGSKITSATDSKLEGTFPDLVIKFNFTKSLQASSGYLIPDYQLTILNTPAQFKNYICKEILSGKQARYKESEPNAIHLSSAQFTSPNIYIVPDVKPKAQKNTYRKIIREVNILEAESARRAIEQARQS</sequence>
<keyword evidence="5" id="KW-0687">Ribonucleoprotein</keyword>
<keyword evidence="3" id="KW-0689">Ribosomal protein</keyword>
<accession>G8ZLX9</accession>
<keyword evidence="4" id="KW-0496">Mitochondrion</keyword>
<organism evidence="7 8">
    <name type="scientific">Torulaspora delbrueckii</name>
    <name type="common">Yeast</name>
    <name type="synonym">Candida colliculosa</name>
    <dbReference type="NCBI Taxonomy" id="4950"/>
    <lineage>
        <taxon>Eukaryota</taxon>
        <taxon>Fungi</taxon>
        <taxon>Dikarya</taxon>
        <taxon>Ascomycota</taxon>
        <taxon>Saccharomycotina</taxon>
        <taxon>Saccharomycetes</taxon>
        <taxon>Saccharomycetales</taxon>
        <taxon>Saccharomycetaceae</taxon>
        <taxon>Torulaspora</taxon>
    </lineage>
</organism>
<comment type="subcellular location">
    <subcellularLocation>
        <location evidence="1">Mitochondrion</location>
    </subcellularLocation>
</comment>
<dbReference type="STRING" id="1076872.G8ZLX9"/>
<dbReference type="HOGENOM" id="CLU_103468_0_0_1"/>
<evidence type="ECO:0000256" key="6">
    <source>
        <dbReference type="ARBA" id="ARBA00035183"/>
    </source>
</evidence>
<reference evidence="7 8" key="1">
    <citation type="journal article" date="2011" name="Proc. Natl. Acad. Sci. U.S.A.">
        <title>Evolutionary erosion of yeast sex chromosomes by mating-type switching accidents.</title>
        <authorList>
            <person name="Gordon J.L."/>
            <person name="Armisen D."/>
            <person name="Proux-Wera E."/>
            <person name="Oheigeartaigh S.S."/>
            <person name="Byrne K.P."/>
            <person name="Wolfe K.H."/>
        </authorList>
    </citation>
    <scope>NUCLEOTIDE SEQUENCE [LARGE SCALE GENOMIC DNA]</scope>
    <source>
        <strain evidence="8">ATCC 10662 / CBS 1146 / NBRC 0425 / NCYC 2629 / NRRL Y-866</strain>
    </source>
</reference>
<evidence type="ECO:0000313" key="7">
    <source>
        <dbReference type="EMBL" id="CCE89623.1"/>
    </source>
</evidence>
<dbReference type="RefSeq" id="XP_003678834.1">
    <property type="nucleotide sequence ID" value="XM_003678786.1"/>
</dbReference>
<evidence type="ECO:0000256" key="3">
    <source>
        <dbReference type="ARBA" id="ARBA00022980"/>
    </source>
</evidence>
<proteinExistence type="inferred from homology"/>
<evidence type="ECO:0000256" key="4">
    <source>
        <dbReference type="ARBA" id="ARBA00023128"/>
    </source>
</evidence>
<evidence type="ECO:0000256" key="5">
    <source>
        <dbReference type="ARBA" id="ARBA00023274"/>
    </source>
</evidence>
<dbReference type="FunCoup" id="G8ZLX9">
    <property type="interactions" value="353"/>
</dbReference>
<dbReference type="AlphaFoldDB" id="G8ZLX9"/>
<gene>
    <name evidence="7" type="primary">TDEL0A02910</name>
    <name evidence="7" type="ORF">TDEL_0A02910</name>
</gene>
<dbReference type="GeneID" id="11503321"/>
<dbReference type="InterPro" id="IPR018305">
    <property type="entry name" value="Ribosomal_m50"/>
</dbReference>
<dbReference type="KEGG" id="tdl:TDEL_0A02910"/>
<dbReference type="InParanoid" id="G8ZLX9"/>
<dbReference type="Gene3D" id="1.10.1200.10">
    <property type="entry name" value="ACP-like"/>
    <property type="match status" value="1"/>
</dbReference>
<dbReference type="eggNOG" id="ENOG502S1NZ">
    <property type="taxonomic scope" value="Eukaryota"/>
</dbReference>
<dbReference type="EMBL" id="HE616742">
    <property type="protein sequence ID" value="CCE89623.1"/>
    <property type="molecule type" value="Genomic_DNA"/>
</dbReference>
<evidence type="ECO:0000256" key="1">
    <source>
        <dbReference type="ARBA" id="ARBA00004173"/>
    </source>
</evidence>
<dbReference type="Proteomes" id="UP000005627">
    <property type="component" value="Chromosome 1"/>
</dbReference>